<protein>
    <submittedName>
        <fullName evidence="2">Uncharacterized protein</fullName>
    </submittedName>
</protein>
<feature type="region of interest" description="Disordered" evidence="1">
    <location>
        <begin position="1"/>
        <end position="60"/>
    </location>
</feature>
<evidence type="ECO:0000313" key="2">
    <source>
        <dbReference type="EMBL" id="GAA4339748.1"/>
    </source>
</evidence>
<organism evidence="2 3">
    <name type="scientific">Streptomyces venetus</name>
    <dbReference type="NCBI Taxonomy" id="1701086"/>
    <lineage>
        <taxon>Bacteria</taxon>
        <taxon>Bacillati</taxon>
        <taxon>Actinomycetota</taxon>
        <taxon>Actinomycetes</taxon>
        <taxon>Kitasatosporales</taxon>
        <taxon>Streptomycetaceae</taxon>
        <taxon>Streptomyces</taxon>
    </lineage>
</organism>
<proteinExistence type="predicted"/>
<dbReference type="Proteomes" id="UP001501115">
    <property type="component" value="Unassembled WGS sequence"/>
</dbReference>
<reference evidence="3" key="1">
    <citation type="journal article" date="2019" name="Int. J. Syst. Evol. Microbiol.">
        <title>The Global Catalogue of Microorganisms (GCM) 10K type strain sequencing project: providing services to taxonomists for standard genome sequencing and annotation.</title>
        <authorList>
            <consortium name="The Broad Institute Genomics Platform"/>
            <consortium name="The Broad Institute Genome Sequencing Center for Infectious Disease"/>
            <person name="Wu L."/>
            <person name="Ma J."/>
        </authorList>
    </citation>
    <scope>NUCLEOTIDE SEQUENCE [LARGE SCALE GENOMIC DNA]</scope>
    <source>
        <strain evidence="3">JCM 31290</strain>
    </source>
</reference>
<comment type="caution">
    <text evidence="2">The sequence shown here is derived from an EMBL/GenBank/DDBJ whole genome shotgun (WGS) entry which is preliminary data.</text>
</comment>
<dbReference type="EMBL" id="BAABET010000017">
    <property type="protein sequence ID" value="GAA4339748.1"/>
    <property type="molecule type" value="Genomic_DNA"/>
</dbReference>
<name>A0ABP8HI90_9ACTN</name>
<evidence type="ECO:0000313" key="3">
    <source>
        <dbReference type="Proteomes" id="UP001501115"/>
    </source>
</evidence>
<keyword evidence="3" id="KW-1185">Reference proteome</keyword>
<sequence length="60" mass="6231">MSGRRAADSAQVGPRRLRLTDDSGAGKDNLPGPLLEQGHAPHTTSKPGLTTFCRAGSSTQ</sequence>
<evidence type="ECO:0000256" key="1">
    <source>
        <dbReference type="SAM" id="MobiDB-lite"/>
    </source>
</evidence>
<gene>
    <name evidence="2" type="ORF">GCM10023086_74970</name>
</gene>
<accession>A0ABP8HI90</accession>